<name>A0A1H0CZJ0_9BACI</name>
<dbReference type="AlphaFoldDB" id="A0A1H0CZJ0"/>
<evidence type="ECO:0000313" key="1">
    <source>
        <dbReference type="EMBL" id="SDN63335.1"/>
    </source>
</evidence>
<dbReference type="RefSeq" id="WP_090841614.1">
    <property type="nucleotide sequence ID" value="NZ_FNIL01000002.1"/>
</dbReference>
<proteinExistence type="predicted"/>
<dbReference type="EMBL" id="FNIL01000002">
    <property type="protein sequence ID" value="SDN63335.1"/>
    <property type="molecule type" value="Genomic_DNA"/>
</dbReference>
<evidence type="ECO:0000313" key="2">
    <source>
        <dbReference type="Proteomes" id="UP000198778"/>
    </source>
</evidence>
<dbReference type="OrthoDB" id="2887348at2"/>
<sequence length="240" mass="27473">MKKIVTCTAAGAITVLIGCSNNQEEPAENTTAETAEEAADAQEVLQNAITLLEEREDYFEHRVLERTEESDGEEVTEIRERKIWSYPQEDGHILERIETSYDGTAVRYEVSVEGGESQVVFSEDGDTATVMPQEYNPVLTQKDTLEHAHEREAYTLAGTEEIQGGEAYRLTLNEEEEGMENYWFDTETYYLVKKEGTSAEGEVLHVTDEIMEFNLDPEFEEEMFELEEVVPEEMEIERRS</sequence>
<keyword evidence="2" id="KW-1185">Reference proteome</keyword>
<accession>A0A1H0CZJ0</accession>
<dbReference type="PROSITE" id="PS51257">
    <property type="entry name" value="PROKAR_LIPOPROTEIN"/>
    <property type="match status" value="1"/>
</dbReference>
<reference evidence="2" key="1">
    <citation type="submission" date="2016-10" db="EMBL/GenBank/DDBJ databases">
        <authorList>
            <person name="Varghese N."/>
            <person name="Submissions S."/>
        </authorList>
    </citation>
    <scope>NUCLEOTIDE SEQUENCE [LARGE SCALE GENOMIC DNA]</scope>
    <source>
        <strain evidence="2">CGMCC 1.10369</strain>
    </source>
</reference>
<gene>
    <name evidence="1" type="ORF">SAMN04488053_102289</name>
</gene>
<dbReference type="Proteomes" id="UP000198778">
    <property type="component" value="Unassembled WGS sequence"/>
</dbReference>
<organism evidence="1 2">
    <name type="scientific">Alkalicoccus daliensis</name>
    <dbReference type="NCBI Taxonomy" id="745820"/>
    <lineage>
        <taxon>Bacteria</taxon>
        <taxon>Bacillati</taxon>
        <taxon>Bacillota</taxon>
        <taxon>Bacilli</taxon>
        <taxon>Bacillales</taxon>
        <taxon>Bacillaceae</taxon>
        <taxon>Alkalicoccus</taxon>
    </lineage>
</organism>
<protein>
    <submittedName>
        <fullName evidence="1">Uncharacterized protein</fullName>
    </submittedName>
</protein>
<dbReference type="Gene3D" id="2.50.20.10">
    <property type="entry name" value="Lipoprotein localisation LolA/LolB/LppX"/>
    <property type="match status" value="1"/>
</dbReference>